<reference evidence="1 2" key="1">
    <citation type="submission" date="2019-02" db="EMBL/GenBank/DDBJ databases">
        <title>Deep-cultivation of Planctomycetes and their phenomic and genomic characterization uncovers novel biology.</title>
        <authorList>
            <person name="Wiegand S."/>
            <person name="Jogler M."/>
            <person name="Boedeker C."/>
            <person name="Pinto D."/>
            <person name="Vollmers J."/>
            <person name="Rivas-Marin E."/>
            <person name="Kohn T."/>
            <person name="Peeters S.H."/>
            <person name="Heuer A."/>
            <person name="Rast P."/>
            <person name="Oberbeckmann S."/>
            <person name="Bunk B."/>
            <person name="Jeske O."/>
            <person name="Meyerdierks A."/>
            <person name="Storesund J.E."/>
            <person name="Kallscheuer N."/>
            <person name="Luecker S."/>
            <person name="Lage O.M."/>
            <person name="Pohl T."/>
            <person name="Merkel B.J."/>
            <person name="Hornburger P."/>
            <person name="Mueller R.-W."/>
            <person name="Bruemmer F."/>
            <person name="Labrenz M."/>
            <person name="Spormann A.M."/>
            <person name="Op den Camp H."/>
            <person name="Overmann J."/>
            <person name="Amann R."/>
            <person name="Jetten M.S.M."/>
            <person name="Mascher T."/>
            <person name="Medema M.H."/>
            <person name="Devos D.P."/>
            <person name="Kaster A.-K."/>
            <person name="Ovreas L."/>
            <person name="Rohde M."/>
            <person name="Galperin M.Y."/>
            <person name="Jogler C."/>
        </authorList>
    </citation>
    <scope>NUCLEOTIDE SEQUENCE [LARGE SCALE GENOMIC DNA]</scope>
    <source>
        <strain evidence="1 2">Pan153</strain>
    </source>
</reference>
<name>A0A518FGP9_9PLAN</name>
<accession>A0A518FGP9</accession>
<evidence type="ECO:0000313" key="2">
    <source>
        <dbReference type="Proteomes" id="UP000320839"/>
    </source>
</evidence>
<dbReference type="EMBL" id="CP036317">
    <property type="protein sequence ID" value="QDV15514.1"/>
    <property type="molecule type" value="Genomic_DNA"/>
</dbReference>
<protein>
    <submittedName>
        <fullName evidence="1">Uncharacterized protein</fullName>
    </submittedName>
</protein>
<evidence type="ECO:0000313" key="1">
    <source>
        <dbReference type="EMBL" id="QDV15514.1"/>
    </source>
</evidence>
<organism evidence="1 2">
    <name type="scientific">Gimesia panareensis</name>
    <dbReference type="NCBI Taxonomy" id="2527978"/>
    <lineage>
        <taxon>Bacteria</taxon>
        <taxon>Pseudomonadati</taxon>
        <taxon>Planctomycetota</taxon>
        <taxon>Planctomycetia</taxon>
        <taxon>Planctomycetales</taxon>
        <taxon>Planctomycetaceae</taxon>
        <taxon>Gimesia</taxon>
    </lineage>
</organism>
<proteinExistence type="predicted"/>
<sequence length="94" mass="10390">MSPRPERTTESLRSLVDALCGVPEIQRISPGTNAFFDFPSQNGLRGTIFDILNSQTAINSQQPLVGSVMGRLITGPFRLLVLSRFEVVIQTRTQ</sequence>
<gene>
    <name evidence="1" type="ORF">Pan153_01280</name>
</gene>
<dbReference type="AlphaFoldDB" id="A0A518FGP9"/>
<dbReference type="Proteomes" id="UP000320839">
    <property type="component" value="Chromosome"/>
</dbReference>